<dbReference type="InterPro" id="IPR049492">
    <property type="entry name" value="BD-FAE-like_dom"/>
</dbReference>
<dbReference type="SUPFAM" id="SSF53474">
    <property type="entry name" value="alpha/beta-Hydrolases"/>
    <property type="match status" value="1"/>
</dbReference>
<reference evidence="3" key="2">
    <citation type="submission" date="2011-02" db="EMBL/GenBank/DDBJ databases">
        <authorList>
            <person name="MacLean D."/>
        </authorList>
    </citation>
    <scope>NUCLEOTIDE SEQUENCE</scope>
</reference>
<dbReference type="GO" id="GO:0016787">
    <property type="term" value="F:hydrolase activity"/>
    <property type="evidence" value="ECO:0007669"/>
    <property type="project" value="UniProtKB-KW"/>
</dbReference>
<name>F0W0R8_9STRA</name>
<evidence type="ECO:0000313" key="3">
    <source>
        <dbReference type="EMBL" id="CCA14642.1"/>
    </source>
</evidence>
<dbReference type="PANTHER" id="PTHR48081">
    <property type="entry name" value="AB HYDROLASE SUPERFAMILY PROTEIN C4A8.06C"/>
    <property type="match status" value="1"/>
</dbReference>
<reference evidence="3" key="1">
    <citation type="journal article" date="2011" name="PLoS Biol.">
        <title>Gene gain and loss during evolution of obligate parasitism in the white rust pathogen of Arabidopsis thaliana.</title>
        <authorList>
            <person name="Kemen E."/>
            <person name="Gardiner A."/>
            <person name="Schultz-Larsen T."/>
            <person name="Kemen A.C."/>
            <person name="Balmuth A.L."/>
            <person name="Robert-Seilaniantz A."/>
            <person name="Bailey K."/>
            <person name="Holub E."/>
            <person name="Studholme D.J."/>
            <person name="Maclean D."/>
            <person name="Jones J.D."/>
        </authorList>
    </citation>
    <scope>NUCLEOTIDE SEQUENCE</scope>
</reference>
<dbReference type="Pfam" id="PF20434">
    <property type="entry name" value="BD-FAE"/>
    <property type="match status" value="1"/>
</dbReference>
<evidence type="ECO:0000259" key="2">
    <source>
        <dbReference type="Pfam" id="PF20434"/>
    </source>
</evidence>
<dbReference type="InterPro" id="IPR050300">
    <property type="entry name" value="GDXG_lipolytic_enzyme"/>
</dbReference>
<proteinExistence type="predicted"/>
<gene>
    <name evidence="3" type="primary">AlNc14C5G703</name>
    <name evidence="3" type="ORF">ALNC14_007850</name>
</gene>
<dbReference type="EMBL" id="FR824050">
    <property type="protein sequence ID" value="CCA14642.1"/>
    <property type="molecule type" value="Genomic_DNA"/>
</dbReference>
<dbReference type="AlphaFoldDB" id="F0W0R8"/>
<dbReference type="InterPro" id="IPR029058">
    <property type="entry name" value="AB_hydrolase_fold"/>
</dbReference>
<dbReference type="Gene3D" id="3.40.50.1820">
    <property type="entry name" value="alpha/beta hydrolase"/>
    <property type="match status" value="1"/>
</dbReference>
<evidence type="ECO:0000256" key="1">
    <source>
        <dbReference type="ARBA" id="ARBA00022801"/>
    </source>
</evidence>
<dbReference type="HOGENOM" id="CLU_967790_0_0_1"/>
<protein>
    <submittedName>
        <fullName evidence="3">Endomembrane protein 70like protein putative</fullName>
    </submittedName>
</protein>
<sequence>MAETSITRLKYAYLILTTIFHAASRQLKASQPIMILQSHSSSILFRPNSRPSLLHNLNSKYFLREALIASDLPPKATDTIGNLTWKEWCCIWLPFPQSILVSWCYPDIVREENVTFMHFGRYNLKHLSMNVYRRSNVTNAPILVYIHGGGWMTGSREHPPYSFLYQIAMLGWVVCVLDYRLSPMVKFPTQLIDLKHRIAFLRRYGAARFQANPDYIVAPGESAGGHFAALVTLTSGNTMYQPGFDDVDTSFKACIDLFGVHDFADRHGLYYKRIREHRFTEGLETFIM</sequence>
<accession>F0W0R8</accession>
<feature type="domain" description="BD-FAE-like" evidence="2">
    <location>
        <begin position="131"/>
        <end position="266"/>
    </location>
</feature>
<dbReference type="PANTHER" id="PTHR48081:SF8">
    <property type="entry name" value="ALPHA_BETA HYDROLASE FOLD-3 DOMAIN-CONTAINING PROTEIN-RELATED"/>
    <property type="match status" value="1"/>
</dbReference>
<organism evidence="3">
    <name type="scientific">Albugo laibachii Nc14</name>
    <dbReference type="NCBI Taxonomy" id="890382"/>
    <lineage>
        <taxon>Eukaryota</taxon>
        <taxon>Sar</taxon>
        <taxon>Stramenopiles</taxon>
        <taxon>Oomycota</taxon>
        <taxon>Peronosporomycetes</taxon>
        <taxon>Albuginales</taxon>
        <taxon>Albuginaceae</taxon>
        <taxon>Albugo</taxon>
    </lineage>
</organism>
<keyword evidence="1" id="KW-0378">Hydrolase</keyword>